<feature type="domain" description="FAD/NAD(P)-binding" evidence="1">
    <location>
        <begin position="110"/>
        <end position="388"/>
    </location>
</feature>
<dbReference type="PANTHER" id="PTHR42783">
    <property type="entry name" value="GLUTAMATE SYNTHASE [NADPH] SMALL CHAIN"/>
    <property type="match status" value="1"/>
</dbReference>
<dbReference type="Gene3D" id="3.50.50.60">
    <property type="entry name" value="FAD/NAD(P)-binding domain"/>
    <property type="match status" value="2"/>
</dbReference>
<comment type="caution">
    <text evidence="3">The sequence shown here is derived from an EMBL/GenBank/DDBJ whole genome shotgun (WGS) entry which is preliminary data.</text>
</comment>
<dbReference type="InterPro" id="IPR028261">
    <property type="entry name" value="DPD_II"/>
</dbReference>
<evidence type="ECO:0000313" key="4">
    <source>
        <dbReference type="Proteomes" id="UP000253490"/>
    </source>
</evidence>
<dbReference type="InterPro" id="IPR009051">
    <property type="entry name" value="Helical_ferredxn"/>
</dbReference>
<evidence type="ECO:0000313" key="3">
    <source>
        <dbReference type="EMBL" id="RBP64472.1"/>
    </source>
</evidence>
<dbReference type="OrthoDB" id="9803192at2"/>
<dbReference type="EMBL" id="QNRX01000008">
    <property type="protein sequence ID" value="RBP64472.1"/>
    <property type="molecule type" value="Genomic_DNA"/>
</dbReference>
<gene>
    <name evidence="3" type="ORF">DES36_10895</name>
</gene>
<evidence type="ECO:0000259" key="2">
    <source>
        <dbReference type="Pfam" id="PF14691"/>
    </source>
</evidence>
<dbReference type="GO" id="GO:0016491">
    <property type="term" value="F:oxidoreductase activity"/>
    <property type="evidence" value="ECO:0007669"/>
    <property type="project" value="InterPro"/>
</dbReference>
<proteinExistence type="predicted"/>
<sequence>MSLHVVHEAKRCLNCKKPLCREGCPVNTPIPQMIAALLDKDINKAGDMVFKNNPMSLVCSLICNHEHQCEGHCILNKKGMPVQISSIENYISDSYFDKIKKTDTPQNGIKVAIIGSGPAGITISIILAQKGYDVTIFEAKDHIGGVLRYGIPEFRLPKKIIDNYHDKMISLGIKIRPNTAIGSVIDVDDLFRDEYKAVFIGTGVWKPHTLGIKGETLGNVHFAINYLTNPDVYQLGDSVNVIGAGNAAMDVARTAIRKGARKVTVFARGNQPSANLREVEYASIEGVEFEYNVKPVEITDEGVWFEEVHRDEEEKILDIPGKRKFFPSDSTVISVSQGPRNRIVTTTEGIDTNRAGLVVTDAQGNTTRKGVFAAGDVVLGAKTVVEAVHYSKLVAKAIDEYLQSLV</sequence>
<dbReference type="PANTHER" id="PTHR42783:SF3">
    <property type="entry name" value="GLUTAMATE SYNTHASE [NADPH] SMALL CHAIN-RELATED"/>
    <property type="match status" value="1"/>
</dbReference>
<accession>A0A366I6P6</accession>
<dbReference type="PRINTS" id="PR00368">
    <property type="entry name" value="FADPNR"/>
</dbReference>
<evidence type="ECO:0000259" key="1">
    <source>
        <dbReference type="Pfam" id="PF07992"/>
    </source>
</evidence>
<dbReference type="Pfam" id="PF07992">
    <property type="entry name" value="Pyr_redox_2"/>
    <property type="match status" value="1"/>
</dbReference>
<dbReference type="Proteomes" id="UP000253490">
    <property type="component" value="Unassembled WGS sequence"/>
</dbReference>
<dbReference type="RefSeq" id="WP_113920621.1">
    <property type="nucleotide sequence ID" value="NZ_QNRX01000008.1"/>
</dbReference>
<dbReference type="SUPFAM" id="SSF46548">
    <property type="entry name" value="alpha-helical ferredoxin"/>
    <property type="match status" value="1"/>
</dbReference>
<dbReference type="PRINTS" id="PR00469">
    <property type="entry name" value="PNDRDTASEII"/>
</dbReference>
<keyword evidence="4" id="KW-1185">Reference proteome</keyword>
<dbReference type="InterPro" id="IPR023753">
    <property type="entry name" value="FAD/NAD-binding_dom"/>
</dbReference>
<dbReference type="GO" id="GO:0051536">
    <property type="term" value="F:iron-sulfur cluster binding"/>
    <property type="evidence" value="ECO:0007669"/>
    <property type="project" value="InterPro"/>
</dbReference>
<protein>
    <submittedName>
        <fullName evidence="3">Glutamate synthase (NADPH/NADH) small chain</fullName>
    </submittedName>
</protein>
<name>A0A366I6P6_9FIRM</name>
<dbReference type="AlphaFoldDB" id="A0A366I6P6"/>
<dbReference type="InterPro" id="IPR036188">
    <property type="entry name" value="FAD/NAD-bd_sf"/>
</dbReference>
<dbReference type="Pfam" id="PF14691">
    <property type="entry name" value="Fer4_20"/>
    <property type="match status" value="1"/>
</dbReference>
<dbReference type="SUPFAM" id="SSF51971">
    <property type="entry name" value="Nucleotide-binding domain"/>
    <property type="match status" value="1"/>
</dbReference>
<organism evidence="3 4">
    <name type="scientific">Alkalibaculum bacchi</name>
    <dbReference type="NCBI Taxonomy" id="645887"/>
    <lineage>
        <taxon>Bacteria</taxon>
        <taxon>Bacillati</taxon>
        <taxon>Bacillota</taxon>
        <taxon>Clostridia</taxon>
        <taxon>Eubacteriales</taxon>
        <taxon>Eubacteriaceae</taxon>
        <taxon>Alkalibaculum</taxon>
    </lineage>
</organism>
<dbReference type="Gene3D" id="1.10.1060.10">
    <property type="entry name" value="Alpha-helical ferredoxin"/>
    <property type="match status" value="1"/>
</dbReference>
<reference evidence="3 4" key="1">
    <citation type="submission" date="2018-06" db="EMBL/GenBank/DDBJ databases">
        <title>Genomic Encyclopedia of Type Strains, Phase IV (KMG-IV): sequencing the most valuable type-strain genomes for metagenomic binning, comparative biology and taxonomic classification.</title>
        <authorList>
            <person name="Goeker M."/>
        </authorList>
    </citation>
    <scope>NUCLEOTIDE SEQUENCE [LARGE SCALE GENOMIC DNA]</scope>
    <source>
        <strain evidence="3 4">DSM 22112</strain>
    </source>
</reference>
<feature type="domain" description="Dihydroprymidine dehydrogenase" evidence="2">
    <location>
        <begin position="5"/>
        <end position="96"/>
    </location>
</feature>